<dbReference type="HOGENOM" id="CLU_059021_1_4_11"/>
<reference evidence="4 5" key="1">
    <citation type="journal article" date="2018" name="J. Biol. Chem.">
        <title>Discovery of the actinoplanic acid pathway in Streptomyces rapamycinicus reveals a genetically conserved synergism with rapamycin.</title>
        <authorList>
            <person name="Mrak P."/>
            <person name="Krastel P."/>
            <person name="Pivk Lukancic P."/>
            <person name="Tao J."/>
            <person name="Pistorius D."/>
            <person name="Moore C.M."/>
        </authorList>
    </citation>
    <scope>NUCLEOTIDE SEQUENCE [LARGE SCALE GENOMIC DNA]</scope>
    <source>
        <strain evidence="4 5">NRRL 5491</strain>
    </source>
</reference>
<evidence type="ECO:0000313" key="5">
    <source>
        <dbReference type="Proteomes" id="UP000281594"/>
    </source>
</evidence>
<gene>
    <name evidence="4" type="ORF">D3C57_144930</name>
</gene>
<dbReference type="GO" id="GO:0010181">
    <property type="term" value="F:FMN binding"/>
    <property type="evidence" value="ECO:0007669"/>
    <property type="project" value="InterPro"/>
</dbReference>
<dbReference type="SMART" id="SM00903">
    <property type="entry name" value="Flavin_Reduct"/>
    <property type="match status" value="1"/>
</dbReference>
<comment type="similarity">
    <text evidence="1">Belongs to the non-flavoprotein flavin reductase family.</text>
</comment>
<dbReference type="InterPro" id="IPR002563">
    <property type="entry name" value="Flavin_Rdtase-like_dom"/>
</dbReference>
<name>A0A0A0NP02_STRRN</name>
<proteinExistence type="inferred from homology"/>
<evidence type="ECO:0000256" key="2">
    <source>
        <dbReference type="ARBA" id="ARBA00023002"/>
    </source>
</evidence>
<keyword evidence="2" id="KW-0560">Oxidoreductase</keyword>
<dbReference type="Pfam" id="PF01613">
    <property type="entry name" value="Flavin_Reduct"/>
    <property type="match status" value="1"/>
</dbReference>
<dbReference type="Proteomes" id="UP000281594">
    <property type="component" value="Unassembled WGS sequence"/>
</dbReference>
<feature type="domain" description="Flavin reductase like" evidence="3">
    <location>
        <begin position="26"/>
        <end position="168"/>
    </location>
</feature>
<evidence type="ECO:0000256" key="1">
    <source>
        <dbReference type="ARBA" id="ARBA00008898"/>
    </source>
</evidence>
<dbReference type="STRING" id="1343740.M271_49830"/>
<dbReference type="PANTHER" id="PTHR30466:SF11">
    <property type="entry name" value="FLAVIN-DEPENDENT MONOOXYGENASE, REDUCTASE SUBUNIT HSAB"/>
    <property type="match status" value="1"/>
</dbReference>
<dbReference type="AlphaFoldDB" id="A0A0A0NP02"/>
<dbReference type="EMBL" id="QYCY01000004">
    <property type="protein sequence ID" value="RLV71831.1"/>
    <property type="molecule type" value="Genomic_DNA"/>
</dbReference>
<evidence type="ECO:0000313" key="4">
    <source>
        <dbReference type="EMBL" id="RLV71831.1"/>
    </source>
</evidence>
<dbReference type="KEGG" id="src:M271_49830"/>
<dbReference type="SUPFAM" id="SSF50475">
    <property type="entry name" value="FMN-binding split barrel"/>
    <property type="match status" value="1"/>
</dbReference>
<dbReference type="Gene3D" id="2.30.110.10">
    <property type="entry name" value="Electron Transport, Fmn-binding Protein, Chain A"/>
    <property type="match status" value="1"/>
</dbReference>
<organism evidence="4 5">
    <name type="scientific">Streptomyces rapamycinicus (strain ATCC 29253 / DSM 41530 / NRRL 5491 / AYB-994)</name>
    <name type="common">Streptomyces hygroscopicus (strain ATCC 29253)</name>
    <dbReference type="NCBI Taxonomy" id="1343740"/>
    <lineage>
        <taxon>Bacteria</taxon>
        <taxon>Bacillati</taxon>
        <taxon>Actinomycetota</taxon>
        <taxon>Actinomycetes</taxon>
        <taxon>Kitasatosporales</taxon>
        <taxon>Streptomycetaceae</taxon>
        <taxon>Streptomyces</taxon>
        <taxon>Streptomyces violaceusniger group</taxon>
    </lineage>
</organism>
<dbReference type="GO" id="GO:0042602">
    <property type="term" value="F:riboflavin reductase (NADPH) activity"/>
    <property type="evidence" value="ECO:0007669"/>
    <property type="project" value="TreeGrafter"/>
</dbReference>
<evidence type="ECO:0000259" key="3">
    <source>
        <dbReference type="SMART" id="SM00903"/>
    </source>
</evidence>
<accession>A0A0A0NP02</accession>
<dbReference type="InterPro" id="IPR050268">
    <property type="entry name" value="NADH-dep_flavin_reductase"/>
</dbReference>
<dbReference type="RefSeq" id="WP_020874806.1">
    <property type="nucleotide sequence ID" value="NC_022785.1"/>
</dbReference>
<comment type="caution">
    <text evidence="4">The sequence shown here is derived from an EMBL/GenBank/DDBJ whole genome shotgun (WGS) entry which is preliminary data.</text>
</comment>
<dbReference type="InterPro" id="IPR012349">
    <property type="entry name" value="Split_barrel_FMN-bd"/>
</dbReference>
<dbReference type="eggNOG" id="COG1853">
    <property type="taxonomic scope" value="Bacteria"/>
</dbReference>
<sequence length="188" mass="20076">MAPTPTPPSVAMPRTIPPPDDFRRVIGHFASGVTVVSTWRDGRPCGTTVSAVSSLSLDPPMLLVCMNERSATARAISASGHFAVNILREDQAATAERFARKGDDKFAGVPICREPGGLPLLVGALATLECRVVREVVGGTHSVFLAEVDRARARAGSPLAYFRGRLGSLDDALWSPTPQRATAREEDR</sequence>
<protein>
    <recommendedName>
        <fullName evidence="3">Flavin reductase like domain-containing protein</fullName>
    </recommendedName>
</protein>
<dbReference type="PANTHER" id="PTHR30466">
    <property type="entry name" value="FLAVIN REDUCTASE"/>
    <property type="match status" value="1"/>
</dbReference>